<feature type="compositionally biased region" description="Low complexity" evidence="1">
    <location>
        <begin position="36"/>
        <end position="49"/>
    </location>
</feature>
<gene>
    <name evidence="3" type="ORF">SAMN06296036_10959</name>
</gene>
<feature type="signal peptide" evidence="2">
    <location>
        <begin position="1"/>
        <end position="23"/>
    </location>
</feature>
<evidence type="ECO:0000313" key="4">
    <source>
        <dbReference type="Proteomes" id="UP000192907"/>
    </source>
</evidence>
<evidence type="ECO:0008006" key="5">
    <source>
        <dbReference type="Google" id="ProtNLM"/>
    </source>
</evidence>
<accession>A0A1Y6BWJ6</accession>
<evidence type="ECO:0000256" key="2">
    <source>
        <dbReference type="SAM" id="SignalP"/>
    </source>
</evidence>
<dbReference type="STRING" id="1513793.SAMN06296036_10959"/>
<proteinExistence type="predicted"/>
<dbReference type="Proteomes" id="UP000192907">
    <property type="component" value="Unassembled WGS sequence"/>
</dbReference>
<organism evidence="3 4">
    <name type="scientific">Pseudobacteriovorax antillogorgiicola</name>
    <dbReference type="NCBI Taxonomy" id="1513793"/>
    <lineage>
        <taxon>Bacteria</taxon>
        <taxon>Pseudomonadati</taxon>
        <taxon>Bdellovibrionota</taxon>
        <taxon>Oligoflexia</taxon>
        <taxon>Oligoflexales</taxon>
        <taxon>Pseudobacteriovoracaceae</taxon>
        <taxon>Pseudobacteriovorax</taxon>
    </lineage>
</organism>
<dbReference type="RefSeq" id="WP_132319416.1">
    <property type="nucleotide sequence ID" value="NZ_FWZT01000009.1"/>
</dbReference>
<protein>
    <recommendedName>
        <fullName evidence="5">Lipoprotein</fullName>
    </recommendedName>
</protein>
<feature type="chain" id="PRO_5013029012" description="Lipoprotein" evidence="2">
    <location>
        <begin position="24"/>
        <end position="219"/>
    </location>
</feature>
<dbReference type="EMBL" id="FWZT01000009">
    <property type="protein sequence ID" value="SMF28902.1"/>
    <property type="molecule type" value="Genomic_DNA"/>
</dbReference>
<dbReference type="OrthoDB" id="10011079at2"/>
<reference evidence="4" key="1">
    <citation type="submission" date="2017-04" db="EMBL/GenBank/DDBJ databases">
        <authorList>
            <person name="Varghese N."/>
            <person name="Submissions S."/>
        </authorList>
    </citation>
    <scope>NUCLEOTIDE SEQUENCE [LARGE SCALE GENOMIC DNA]</scope>
    <source>
        <strain evidence="4">RKEM611</strain>
    </source>
</reference>
<keyword evidence="4" id="KW-1185">Reference proteome</keyword>
<sequence>MRLVSKKFSILAVVAGLAFMGNACSGKKKVSGNGGTAEVTEPEVTPPGTTEEEVGQEDEFASSYGLMNFRQLAATFESLTGVTLDNEEVLAEYEKQLASLPKSFDPAAISAAKVSAATKLAASYCDVLSLDDALLTAKFGSGIDGLGAATPGEMAAQMLDAFYGPETALQGDRVIDTATVTGLVTDLRAVQVNNAAAPASSVFMGTCAAILSSAEFYMY</sequence>
<keyword evidence="2" id="KW-0732">Signal</keyword>
<dbReference type="AlphaFoldDB" id="A0A1Y6BWJ6"/>
<feature type="region of interest" description="Disordered" evidence="1">
    <location>
        <begin position="28"/>
        <end position="54"/>
    </location>
</feature>
<evidence type="ECO:0000256" key="1">
    <source>
        <dbReference type="SAM" id="MobiDB-lite"/>
    </source>
</evidence>
<name>A0A1Y6BWJ6_9BACT</name>
<evidence type="ECO:0000313" key="3">
    <source>
        <dbReference type="EMBL" id="SMF28902.1"/>
    </source>
</evidence>